<dbReference type="InterPro" id="IPR011639">
    <property type="entry name" value="MethylTrfase_TaqI-like_dom"/>
</dbReference>
<organism evidence="8 9">
    <name type="scientific">Nannocystis bainbridge</name>
    <dbReference type="NCBI Taxonomy" id="2995303"/>
    <lineage>
        <taxon>Bacteria</taxon>
        <taxon>Pseudomonadati</taxon>
        <taxon>Myxococcota</taxon>
        <taxon>Polyangia</taxon>
        <taxon>Nannocystales</taxon>
        <taxon>Nannocystaceae</taxon>
        <taxon>Nannocystis</taxon>
    </lineage>
</organism>
<evidence type="ECO:0000256" key="1">
    <source>
        <dbReference type="ARBA" id="ARBA00011900"/>
    </source>
</evidence>
<dbReference type="Pfam" id="PF07669">
    <property type="entry name" value="Eco57I"/>
    <property type="match status" value="1"/>
</dbReference>
<dbReference type="EMBL" id="JAQNDL010000005">
    <property type="protein sequence ID" value="MDC0723523.1"/>
    <property type="molecule type" value="Genomic_DNA"/>
</dbReference>
<evidence type="ECO:0000256" key="5">
    <source>
        <dbReference type="ARBA" id="ARBA00047942"/>
    </source>
</evidence>
<evidence type="ECO:0000256" key="3">
    <source>
        <dbReference type="ARBA" id="ARBA00022679"/>
    </source>
</evidence>
<evidence type="ECO:0000313" key="8">
    <source>
        <dbReference type="EMBL" id="MDC0723523.1"/>
    </source>
</evidence>
<dbReference type="PRINTS" id="PR00507">
    <property type="entry name" value="N12N6MTFRASE"/>
</dbReference>
<dbReference type="RefSeq" id="WP_272092066.1">
    <property type="nucleotide sequence ID" value="NZ_JAQNDL010000005.1"/>
</dbReference>
<name>A0ABT5EDK2_9BACT</name>
<keyword evidence="3" id="KW-0808">Transferase</keyword>
<accession>A0ABT5EDK2</accession>
<proteinExistence type="predicted"/>
<evidence type="ECO:0000313" key="9">
    <source>
        <dbReference type="Proteomes" id="UP001221686"/>
    </source>
</evidence>
<keyword evidence="9" id="KW-1185">Reference proteome</keyword>
<dbReference type="InterPro" id="IPR046820">
    <property type="entry name" value="MmeI_TRD"/>
</dbReference>
<dbReference type="Gene3D" id="3.40.50.150">
    <property type="entry name" value="Vaccinia Virus protein VP39"/>
    <property type="match status" value="1"/>
</dbReference>
<evidence type="ECO:0000256" key="2">
    <source>
        <dbReference type="ARBA" id="ARBA00022603"/>
    </source>
</evidence>
<evidence type="ECO:0000256" key="4">
    <source>
        <dbReference type="ARBA" id="ARBA00022691"/>
    </source>
</evidence>
<reference evidence="8 9" key="1">
    <citation type="submission" date="2022-11" db="EMBL/GenBank/DDBJ databases">
        <title>Minimal conservation of predation-associated metabolite biosynthetic gene clusters underscores biosynthetic potential of Myxococcota including descriptions for ten novel species: Archangium lansinium sp. nov., Myxococcus landrumus sp. nov., Nannocystis bai.</title>
        <authorList>
            <person name="Ahearne A."/>
            <person name="Stevens C."/>
            <person name="Dowd S."/>
        </authorList>
    </citation>
    <scope>NUCLEOTIDE SEQUENCE [LARGE SCALE GENOMIC DNA]</scope>
    <source>
        <strain evidence="8 9">BB15-2</strain>
    </source>
</reference>
<dbReference type="PANTHER" id="PTHR33841:SF1">
    <property type="entry name" value="DNA METHYLTRANSFERASE A"/>
    <property type="match status" value="1"/>
</dbReference>
<dbReference type="Pfam" id="PF20466">
    <property type="entry name" value="MmeI_TRD"/>
    <property type="match status" value="1"/>
</dbReference>
<keyword evidence="2" id="KW-0489">Methyltransferase</keyword>
<gene>
    <name evidence="8" type="ORF">POL25_41965</name>
</gene>
<evidence type="ECO:0000259" key="6">
    <source>
        <dbReference type="Pfam" id="PF07669"/>
    </source>
</evidence>
<comment type="caution">
    <text evidence="8">The sequence shown here is derived from an EMBL/GenBank/DDBJ whole genome shotgun (WGS) entry which is preliminary data.</text>
</comment>
<evidence type="ECO:0000259" key="7">
    <source>
        <dbReference type="Pfam" id="PF20466"/>
    </source>
</evidence>
<keyword evidence="4" id="KW-0949">S-adenosyl-L-methionine</keyword>
<dbReference type="InterPro" id="IPR029063">
    <property type="entry name" value="SAM-dependent_MTases_sf"/>
</dbReference>
<protein>
    <recommendedName>
        <fullName evidence="1">site-specific DNA-methyltransferase (adenine-specific)</fullName>
        <ecNumber evidence="1">2.1.1.72</ecNumber>
    </recommendedName>
</protein>
<feature type="domain" description="Type II methyltransferase M.TaqI-like" evidence="6">
    <location>
        <begin position="323"/>
        <end position="543"/>
    </location>
</feature>
<dbReference type="Proteomes" id="UP001221686">
    <property type="component" value="Unassembled WGS sequence"/>
</dbReference>
<dbReference type="InterPro" id="IPR050953">
    <property type="entry name" value="N4_N6_ade-DNA_methylase"/>
</dbReference>
<dbReference type="SUPFAM" id="SSF53335">
    <property type="entry name" value="S-adenosyl-L-methionine-dependent methyltransferases"/>
    <property type="match status" value="1"/>
</dbReference>
<feature type="domain" description="MmeI-like target recognition" evidence="7">
    <location>
        <begin position="746"/>
        <end position="812"/>
    </location>
</feature>
<comment type="catalytic activity">
    <reaction evidence="5">
        <text>a 2'-deoxyadenosine in DNA + S-adenosyl-L-methionine = an N(6)-methyl-2'-deoxyadenosine in DNA + S-adenosyl-L-homocysteine + H(+)</text>
        <dbReference type="Rhea" id="RHEA:15197"/>
        <dbReference type="Rhea" id="RHEA-COMP:12418"/>
        <dbReference type="Rhea" id="RHEA-COMP:12419"/>
        <dbReference type="ChEBI" id="CHEBI:15378"/>
        <dbReference type="ChEBI" id="CHEBI:57856"/>
        <dbReference type="ChEBI" id="CHEBI:59789"/>
        <dbReference type="ChEBI" id="CHEBI:90615"/>
        <dbReference type="ChEBI" id="CHEBI:90616"/>
        <dbReference type="EC" id="2.1.1.72"/>
    </reaction>
</comment>
<dbReference type="EC" id="2.1.1.72" evidence="1"/>
<sequence>MPRPGKRSEPPAPVPGEMALRALRELVAGFPADAAATEPDLRPLRRALVRRVTRWMFRLHAGARGLEWGDSLWRLCAEAGDAPSLAQARALACEDLVDGPQPDAAAVGRALQALQAVDDPRAWYRDLDLEALGGVHESLLDYRLLRLRGPGLELGPGDVVIDLAEILSHEPDARMARVAAAGGSPDAALQQALVSARTPAEVLESLALRPPRRAHQILPAGSLVVAPGEDRRRAGAHYTPRGLADPIVNTALGPLLVALGERPTPTQLLALKLCDPATGCGAFLLAACRLLGDRLERACHDHGVTIAAGVDATALARREVALHCLHGVDKDPDAAELTRLSLWLLTGASGSPDEFMSAAVRCGDALVGLDRARIAAFSWHPDADEPTRAEDRPHSRERPIGDAAVAVFFAHDSDRRRDEQRERLARATVEPARRGDPGALAALTRLAAGLGDLGVLPFHWELEFPTVFARDEPGFDGFIGNPPFFWGNRIGRAFGDRYRDWLLRTCPGAHGNSDLAAYFLRRCFALLRRGGTLGFVTTNSIAEADTRATGLEPLLRAGGVVYEAVRSAAWDGGASVRVAHVFVIKGPWSGVRRLDGEAVTAIGSDLRRPRAAWTAVRLRERAGESFKGVDFGGTGFLLTPAQREALVGAAPHEAACIWPVMNASTFTSSPHVRPAGFIINFTGLTLAEAEQFPRCLAIVRERVLPRRAIDKRKARRERWWLYNEACSGLYRAIAGKAAVLACPVVAKYVTFALVDAHAVFTNALNVFTFDDHASLAVLQSRVHELWALTQGSSLRADPRYNPSDCFETFPMPPEWRHSHFLADAGRRYDECRRRMMIAGDIGLTRLYNRFHDPADRADDIAELRELHAALDRATLTAYGWDDLATRASAEFAARGDGTRLAWLPALADALLGRLLTLNQQRAGG</sequence>
<dbReference type="PANTHER" id="PTHR33841">
    <property type="entry name" value="DNA METHYLTRANSFERASE YEEA-RELATED"/>
    <property type="match status" value="1"/>
</dbReference>